<proteinExistence type="inferred from homology"/>
<feature type="region of interest" description="Disordered" evidence="9">
    <location>
        <begin position="2475"/>
        <end position="2503"/>
    </location>
</feature>
<feature type="transmembrane region" description="Helical" evidence="10">
    <location>
        <begin position="520"/>
        <end position="542"/>
    </location>
</feature>
<feature type="compositionally biased region" description="Acidic residues" evidence="9">
    <location>
        <begin position="1424"/>
        <end position="1443"/>
    </location>
</feature>
<evidence type="ECO:0000256" key="9">
    <source>
        <dbReference type="SAM" id="MobiDB-lite"/>
    </source>
</evidence>
<feature type="compositionally biased region" description="Basic and acidic residues" evidence="9">
    <location>
        <begin position="719"/>
        <end position="737"/>
    </location>
</feature>
<dbReference type="EMBL" id="CDMZ01000764">
    <property type="protein sequence ID" value="CEM21026.1"/>
    <property type="molecule type" value="Genomic_DNA"/>
</dbReference>
<dbReference type="PROSITE" id="PS00211">
    <property type="entry name" value="ABC_TRANSPORTER_1"/>
    <property type="match status" value="1"/>
</dbReference>
<dbReference type="GO" id="GO:0016020">
    <property type="term" value="C:membrane"/>
    <property type="evidence" value="ECO:0007669"/>
    <property type="project" value="UniProtKB-SubCell"/>
</dbReference>
<feature type="compositionally biased region" description="Basic and acidic residues" evidence="9">
    <location>
        <begin position="2517"/>
        <end position="2527"/>
    </location>
</feature>
<feature type="compositionally biased region" description="Basic and acidic residues" evidence="9">
    <location>
        <begin position="2484"/>
        <end position="2501"/>
    </location>
</feature>
<dbReference type="InterPro" id="IPR027417">
    <property type="entry name" value="P-loop_NTPase"/>
</dbReference>
<dbReference type="GO" id="GO:0016887">
    <property type="term" value="F:ATP hydrolysis activity"/>
    <property type="evidence" value="ECO:0007669"/>
    <property type="project" value="InterPro"/>
</dbReference>
<sequence length="2583" mass="281694">MQSERERLRREGRRPGKWGVLLWVLWKNFTIHKRNFRQSLGLYIQVITFIGFLAIKRLVPDLNFVERQCVPTSAPALETVTHHGQRRLAVAFDNHTVNENILRAHLSVASTLIALNYESGDSRLRAPPLTWELHSNGSDHLRDYMHADAEGYWGAVSVKHLDFGGDAGEGVGMSGVNCDFDFRFFSSEVPSTSEKLEKDPYSCKAMSVEGLQGRRQTGAYTRQTDCPPLAYVTSGFLSLQTALNLAAVRLRSGFLSWKKSKETTGEAGGLDEATLSEFASSFLRENLAAGEADRWAQFETAPSLDELGQMEESKDHEETAFHVGKEETGHGGGNRMPVQETVSDRPSSDYMTTMTDSFGYNTDQPFATSYVKTERPLLTVLRGWDDASGGEGGGGRPARRHLAGVLPFSSSSVQGVQFVAEQFPEHAVSRSALAASGLQQLVPVYVLLAFSSLLQFVLVNVASEKEKRLKEILLTAGLSSRAFWLSWLLFYILFSLPLSFVASALVWWGEIMGKADLSLLFVLFTAYLAALIGMGLCLSAFYDTKRAASSMSVLTNALPNLLVIPLASYAKDWLTGPAAWGLFILPSLGFSVAILQGTDQDPKATFSLSRLFEPSHAFLLRALLMLCLDAALFLSLTLLIDRHLARWRASMARLGRAIRRRLRIGRRDARQVNDPQGRFSFSTHSRDRSGMSRDCVEDHPVPPGACVMVSVRDLRKEFDGEKARSADGSGTDERAGTEDGPLVAVAGLSLHICSHEIFALLGHNGAGKTTTLSMLTGLLPPSEGDAWICGNSLASRPDAARACLSVCPQENVFFEELTVEEHLRFFAGLKGLGWGSEADEEIRSLAQSLGIVEKLPSKATTLSGGQKRRVWIAIALLGDPPVVFLDEPTTGLDPFSRRQVWKLIQERKREKGTCVVLTTHHMEEADLLADRKAVLSKGRLACLGSSLFLKAKMGVGYALEVEVSTQDPDAIERLIQTVKSVVPSATVPHVPRRRGRGAEKGGDSTAERERGGDEREGDEGEGEVQRREPGEMSRPFPSDGDGGESPLLVTVVFALPLSASEKFGTLLDSLEEGEKSGRLPIRGLSVSASTLEEVFLRLEEGGGMRREGGSADVDESESGSEAEGGTGEVEERETGETRMPPRIRGRDGKSGRASFSPLGQEGDDRDDDTGDGEGRGEGMRRETGTDYAEMSPSSSFSPSFRSRRSFVDEGGGQTGKHRTSFVRQLFAVLRFRFSEMWKNKRLLFFEIVMPVVLVVIASWLRSTGAAGTQGSEIQNWKIDPPSLPLNDVKSVLNATRVHSDSGVTGGHVRGGISVGGIPVILSKELISRPDLLVEVEDVIRSSNSSGLFFYVPNPEGVLQTDKNVGGEEEEEVEAETESGSSEETRQVRELSFTSVGSVSVSSQEERQRRNEAARLELGVPESCFQEEDQEEEQKGEEEDEEDAGWGKSGVMEEGLFSFSSMAEFARIHRMRIDHRCRLRPLEEGEGDSVRGSQGAGWGAFEWIRGYVNQNMDLLRRAVGHVYLGLPMYLKGERAGPPATAHGGYRAMLRRLGLVSLESVARFVSVRRVSEEAQDPGALLMRKFLFDRTDGTSKGGFSFFPAALVVELGDVERRRRRSEWESVGGMEEGMPTRLSGEGADEGEGEEVAGPPQTGKILRLRLFWNPVVTHVLPFLVATLGQGLLASSAPSSGSGEGSRGAGGEGSGKEFEGAQRILLGGNAGGSRLFIPESVGRRGGGMEGGRNLLGGWGARFLQSDVEVRGQKGSKRNKSEESVRLGNQNSPVSLPSAKFSPSMFFFLYFIGLGVLSMPMGFAYVVKQERTAKAKHLLHVMGLRPLGFWVGTFFANWTLLITGMLLNFVCVVGFNQGLLTGAALTVLALALFCCSFSMLPFAYVMTFAFKTVEGMAQWMQLIVQMMGLIPLILVVSLYTGGLHEQALTVHLVSSVVSTPYQFLGAFLCVTIVTTEANAAGVDPSFSLFFHTDYGILQTLVAALFHCVLLLLFLAYIERRELGPKKASPQALRLLEEDERNEREERERAGVVFQPEGQREGEGVTEETGQTAAAVASGRSARVPLLAVAPSAGTPLSSSAAPVSLQRDPDVCAEEERVLRAVEALERRQGDSRPASSAGEETEEGEELPAARSRQGGTAGRLSPVTVACVRHAYVAKTARDKSQVALRGLSLSVGRGEIFGLLGPNGAGKTSLISLLTGEERPPTAGKAFLMDHSVGTDLEGAFESLGFCPQQDYFGALSVTVKDYIALCLRLRGTEEAEVHGRASEWMRWLEIDDHSGRLLKKCSGGVKRRVNVAAAFIGSPDVVVLDEPSSGMDPRARRRLWRLLQKLSERRDCAVLLTTHSMEEADALCDRLCVLVNGRAMCLGSALSIKRKYGGGCRLEMQLRTTRGEEEESTEETDVSRAKTFVDRIFREALAHADIRVPQPESRGHVDGGEDENGAPSTDSLSPVLRERFANRLVFELPSIPSSGSSLAERGDGGKESMPEGSERDVATGTRVLSYLFRALQKQKEHDRKDAEENSAGGSGESPESEVQENRNEARQSTHFGLVEYSLSQPSLEQVFIAFAKQQHEHPT</sequence>
<feature type="region of interest" description="Disordered" evidence="9">
    <location>
        <begin position="1359"/>
        <end position="1445"/>
    </location>
</feature>
<evidence type="ECO:0000259" key="11">
    <source>
        <dbReference type="PROSITE" id="PS50893"/>
    </source>
</evidence>
<feature type="region of interest" description="Disordered" evidence="9">
    <location>
        <begin position="674"/>
        <end position="695"/>
    </location>
</feature>
<name>A0A0G4FZG8_9ALVE</name>
<feature type="transmembrane region" description="Helical" evidence="10">
    <location>
        <begin position="618"/>
        <end position="640"/>
    </location>
</feature>
<evidence type="ECO:0000256" key="7">
    <source>
        <dbReference type="ARBA" id="ARBA00022989"/>
    </source>
</evidence>
<evidence type="ECO:0000256" key="2">
    <source>
        <dbReference type="ARBA" id="ARBA00008869"/>
    </source>
</evidence>
<dbReference type="GO" id="GO:0005319">
    <property type="term" value="F:lipid transporter activity"/>
    <property type="evidence" value="ECO:0007669"/>
    <property type="project" value="TreeGrafter"/>
</dbReference>
<feature type="region of interest" description="Disordered" evidence="9">
    <location>
        <begin position="2517"/>
        <end position="2553"/>
    </location>
</feature>
<feature type="compositionally biased region" description="Basic and acidic residues" evidence="9">
    <location>
        <begin position="1099"/>
        <end position="1109"/>
    </location>
</feature>
<feature type="compositionally biased region" description="Basic and acidic residues" evidence="9">
    <location>
        <begin position="1403"/>
        <end position="1414"/>
    </location>
</feature>
<protein>
    <recommendedName>
        <fullName evidence="11">ABC transporter domain-containing protein</fullName>
    </recommendedName>
</protein>
<dbReference type="PROSITE" id="PS50893">
    <property type="entry name" value="ABC_TRANSPORTER_2"/>
    <property type="match status" value="2"/>
</dbReference>
<feature type="region of interest" description="Disordered" evidence="9">
    <location>
        <begin position="719"/>
        <end position="738"/>
    </location>
</feature>
<gene>
    <name evidence="12" type="ORF">Cvel_19541</name>
</gene>
<feature type="region of interest" description="Disordered" evidence="9">
    <location>
        <begin position="985"/>
        <end position="1043"/>
    </location>
</feature>
<evidence type="ECO:0000313" key="12">
    <source>
        <dbReference type="EMBL" id="CEM21026.1"/>
    </source>
</evidence>
<dbReference type="InterPro" id="IPR013525">
    <property type="entry name" value="ABC2_TM"/>
</dbReference>
<dbReference type="InterPro" id="IPR017871">
    <property type="entry name" value="ABC_transporter-like_CS"/>
</dbReference>
<feature type="compositionally biased region" description="Acidic residues" evidence="9">
    <location>
        <begin position="1161"/>
        <end position="1171"/>
    </location>
</feature>
<feature type="compositionally biased region" description="Gly residues" evidence="9">
    <location>
        <begin position="1691"/>
        <end position="1702"/>
    </location>
</feature>
<comment type="subcellular location">
    <subcellularLocation>
        <location evidence="1">Membrane</location>
        <topology evidence="1">Multi-pass membrane protein</topology>
    </subcellularLocation>
</comment>
<feature type="region of interest" description="Disordered" evidence="9">
    <location>
        <begin position="1684"/>
        <end position="1705"/>
    </location>
</feature>
<keyword evidence="5" id="KW-0547">Nucleotide-binding</keyword>
<feature type="transmembrane region" description="Helical" evidence="10">
    <location>
        <begin position="40"/>
        <end position="59"/>
    </location>
</feature>
<dbReference type="SMART" id="SM00382">
    <property type="entry name" value="AAA"/>
    <property type="match status" value="2"/>
</dbReference>
<feature type="transmembrane region" description="Helical" evidence="10">
    <location>
        <begin position="1793"/>
        <end position="1815"/>
    </location>
</feature>
<feature type="transmembrane region" description="Helical" evidence="10">
    <location>
        <begin position="1835"/>
        <end position="1863"/>
    </location>
</feature>
<dbReference type="GO" id="GO:0005524">
    <property type="term" value="F:ATP binding"/>
    <property type="evidence" value="ECO:0007669"/>
    <property type="project" value="UniProtKB-KW"/>
</dbReference>
<evidence type="ECO:0000256" key="8">
    <source>
        <dbReference type="ARBA" id="ARBA00023136"/>
    </source>
</evidence>
<dbReference type="VEuPathDB" id="CryptoDB:Cvel_19541"/>
<feature type="domain" description="ABC transporter" evidence="11">
    <location>
        <begin position="2158"/>
        <end position="2393"/>
    </location>
</feature>
<dbReference type="CDD" id="cd03263">
    <property type="entry name" value="ABC_subfamily_A"/>
    <property type="match status" value="2"/>
</dbReference>
<feature type="compositionally biased region" description="Basic and acidic residues" evidence="9">
    <location>
        <begin position="1172"/>
        <end position="1184"/>
    </location>
</feature>
<dbReference type="GO" id="GO:0140359">
    <property type="term" value="F:ABC-type transporter activity"/>
    <property type="evidence" value="ECO:0007669"/>
    <property type="project" value="InterPro"/>
</dbReference>
<evidence type="ECO:0000256" key="4">
    <source>
        <dbReference type="ARBA" id="ARBA00022692"/>
    </source>
</evidence>
<comment type="similarity">
    <text evidence="2">Belongs to the ABC transporter superfamily. ABCA family.</text>
</comment>
<feature type="region of interest" description="Disordered" evidence="9">
    <location>
        <begin position="2026"/>
        <end position="2064"/>
    </location>
</feature>
<keyword evidence="4 10" id="KW-0812">Transmembrane</keyword>
<feature type="transmembrane region" description="Helical" evidence="10">
    <location>
        <begin position="1875"/>
        <end position="1898"/>
    </location>
</feature>
<feature type="region of interest" description="Disordered" evidence="9">
    <location>
        <begin position="2431"/>
        <end position="2458"/>
    </location>
</feature>
<dbReference type="InterPro" id="IPR003439">
    <property type="entry name" value="ABC_transporter-like_ATP-bd"/>
</dbReference>
<dbReference type="InterPro" id="IPR026082">
    <property type="entry name" value="ABCA"/>
</dbReference>
<dbReference type="Gene3D" id="3.40.50.300">
    <property type="entry name" value="P-loop containing nucleotide triphosphate hydrolases"/>
    <property type="match status" value="2"/>
</dbReference>
<feature type="transmembrane region" description="Helical" evidence="10">
    <location>
        <begin position="1982"/>
        <end position="2005"/>
    </location>
</feature>
<accession>A0A0G4FZG8</accession>
<feature type="transmembrane region" description="Helical" evidence="10">
    <location>
        <begin position="483"/>
        <end position="508"/>
    </location>
</feature>
<feature type="region of interest" description="Disordered" evidence="9">
    <location>
        <begin position="2112"/>
        <end position="2147"/>
    </location>
</feature>
<dbReference type="PANTHER" id="PTHR19229">
    <property type="entry name" value="ATP-BINDING CASSETTE TRANSPORTER SUBFAMILY A ABCA"/>
    <property type="match status" value="1"/>
</dbReference>
<feature type="region of interest" description="Disordered" evidence="9">
    <location>
        <begin position="1099"/>
        <end position="1216"/>
    </location>
</feature>
<dbReference type="InterPro" id="IPR003593">
    <property type="entry name" value="AAA+_ATPase"/>
</dbReference>
<organism evidence="12">
    <name type="scientific">Chromera velia CCMP2878</name>
    <dbReference type="NCBI Taxonomy" id="1169474"/>
    <lineage>
        <taxon>Eukaryota</taxon>
        <taxon>Sar</taxon>
        <taxon>Alveolata</taxon>
        <taxon>Colpodellida</taxon>
        <taxon>Chromeraceae</taxon>
        <taxon>Chromera</taxon>
    </lineage>
</organism>
<feature type="compositionally biased region" description="Basic and acidic residues" evidence="9">
    <location>
        <begin position="996"/>
        <end position="1014"/>
    </location>
</feature>
<evidence type="ECO:0000256" key="6">
    <source>
        <dbReference type="ARBA" id="ARBA00022840"/>
    </source>
</evidence>
<keyword evidence="8 10" id="KW-0472">Membrane</keyword>
<evidence type="ECO:0000256" key="10">
    <source>
        <dbReference type="SAM" id="Phobius"/>
    </source>
</evidence>
<feature type="compositionally biased region" description="Low complexity" evidence="9">
    <location>
        <begin position="1191"/>
        <end position="1200"/>
    </location>
</feature>
<evidence type="ECO:0000256" key="1">
    <source>
        <dbReference type="ARBA" id="ARBA00004141"/>
    </source>
</evidence>
<feature type="domain" description="ABC transporter" evidence="11">
    <location>
        <begin position="709"/>
        <end position="962"/>
    </location>
</feature>
<evidence type="ECO:0000256" key="5">
    <source>
        <dbReference type="ARBA" id="ARBA00022741"/>
    </source>
</evidence>
<keyword evidence="7 10" id="KW-1133">Transmembrane helix</keyword>
<feature type="compositionally biased region" description="Basic and acidic residues" evidence="9">
    <location>
        <begin position="684"/>
        <end position="695"/>
    </location>
</feature>
<keyword evidence="6" id="KW-0067">ATP-binding</keyword>
<feature type="compositionally biased region" description="Low complexity" evidence="9">
    <location>
        <begin position="2054"/>
        <end position="2064"/>
    </location>
</feature>
<feature type="compositionally biased region" description="Acidic residues" evidence="9">
    <location>
        <begin position="1366"/>
        <end position="1376"/>
    </location>
</feature>
<dbReference type="Pfam" id="PF00005">
    <property type="entry name" value="ABC_tran"/>
    <property type="match status" value="2"/>
</dbReference>
<dbReference type="FunFam" id="3.40.50.300:FF:000335">
    <property type="entry name" value="ATP binding cassette subfamily A member 5"/>
    <property type="match status" value="2"/>
</dbReference>
<evidence type="ECO:0000256" key="3">
    <source>
        <dbReference type="ARBA" id="ARBA00022448"/>
    </source>
</evidence>
<dbReference type="SUPFAM" id="SSF52540">
    <property type="entry name" value="P-loop containing nucleoside triphosphate hydrolases"/>
    <property type="match status" value="2"/>
</dbReference>
<keyword evidence="3" id="KW-0813">Transport</keyword>
<feature type="transmembrane region" description="Helical" evidence="10">
    <location>
        <begin position="578"/>
        <end position="598"/>
    </location>
</feature>
<feature type="region of interest" description="Disordered" evidence="9">
    <location>
        <begin position="325"/>
        <end position="348"/>
    </location>
</feature>
<dbReference type="Pfam" id="PF12698">
    <property type="entry name" value="ABC2_membrane_3"/>
    <property type="match status" value="2"/>
</dbReference>
<feature type="region of interest" description="Disordered" evidence="9">
    <location>
        <begin position="1758"/>
        <end position="1778"/>
    </location>
</feature>
<reference evidence="12" key="1">
    <citation type="submission" date="2014-11" db="EMBL/GenBank/DDBJ databases">
        <authorList>
            <person name="Otto D Thomas"/>
            <person name="Naeem Raeece"/>
        </authorList>
    </citation>
    <scope>NUCLEOTIDE SEQUENCE</scope>
</reference>
<feature type="transmembrane region" description="Helical" evidence="10">
    <location>
        <begin position="442"/>
        <end position="462"/>
    </location>
</feature>
<feature type="compositionally biased region" description="Basic and acidic residues" evidence="9">
    <location>
        <begin position="2028"/>
        <end position="2037"/>
    </location>
</feature>
<feature type="transmembrane region" description="Helical" evidence="10">
    <location>
        <begin position="1949"/>
        <end position="1970"/>
    </location>
</feature>
<feature type="region of interest" description="Disordered" evidence="9">
    <location>
        <begin position="1616"/>
        <end position="1649"/>
    </location>
</feature>
<feature type="transmembrane region" description="Helical" evidence="10">
    <location>
        <begin position="1910"/>
        <end position="1929"/>
    </location>
</feature>